<dbReference type="AlphaFoldDB" id="A0A1I7S3W7"/>
<accession>A0A1I7S3W7</accession>
<evidence type="ECO:0000313" key="1">
    <source>
        <dbReference type="Proteomes" id="UP000095284"/>
    </source>
</evidence>
<sequence length="93" mass="10642">MRLKDVEQQLSTIHLDVLCSADLSVEALQDRKQVEIVDLVLKLNEKLGVLDENNDTEKRLRLQTQLNNVMNAVDEDLKQVLLSNVNIKAFRSI</sequence>
<dbReference type="WBParaSite" id="BXY_0769900.1">
    <property type="protein sequence ID" value="BXY_0769900.1"/>
    <property type="gene ID" value="BXY_0769900"/>
</dbReference>
<protein>
    <submittedName>
        <fullName evidence="2">Flagellar protein FliT</fullName>
    </submittedName>
</protein>
<proteinExistence type="predicted"/>
<name>A0A1I7S3W7_BURXY</name>
<dbReference type="eggNOG" id="KOG2432">
    <property type="taxonomic scope" value="Eukaryota"/>
</dbReference>
<dbReference type="Proteomes" id="UP000095284">
    <property type="component" value="Unplaced"/>
</dbReference>
<evidence type="ECO:0000313" key="2">
    <source>
        <dbReference type="WBParaSite" id="BXY_0769900.1"/>
    </source>
</evidence>
<organism evidence="1 2">
    <name type="scientific">Bursaphelenchus xylophilus</name>
    <name type="common">Pinewood nematode worm</name>
    <name type="synonym">Aphelenchoides xylophilus</name>
    <dbReference type="NCBI Taxonomy" id="6326"/>
    <lineage>
        <taxon>Eukaryota</taxon>
        <taxon>Metazoa</taxon>
        <taxon>Ecdysozoa</taxon>
        <taxon>Nematoda</taxon>
        <taxon>Chromadorea</taxon>
        <taxon>Rhabditida</taxon>
        <taxon>Tylenchina</taxon>
        <taxon>Tylenchomorpha</taxon>
        <taxon>Aphelenchoidea</taxon>
        <taxon>Aphelenchoididae</taxon>
        <taxon>Bursaphelenchus</taxon>
    </lineage>
</organism>
<reference evidence="2" key="1">
    <citation type="submission" date="2016-11" db="UniProtKB">
        <authorList>
            <consortium name="WormBaseParasite"/>
        </authorList>
    </citation>
    <scope>IDENTIFICATION</scope>
</reference>